<protein>
    <submittedName>
        <fullName evidence="2">Uncharacterized protein</fullName>
    </submittedName>
</protein>
<dbReference type="Proteomes" id="UP000502677">
    <property type="component" value="Chromosome"/>
</dbReference>
<sequence length="115" mass="12714">MSNLVEHARRELELLGEEPQTVQGYLNVVQAFADMGHSGGSASVAIPVIHDLLQFKNLRPLTNSPEEWVNVADALWQNKRNSEAFSDDGGKTYRLLSEGGTSRNRGPKHISEEAK</sequence>
<accession>A0A6G7XHU8</accession>
<evidence type="ECO:0000313" key="3">
    <source>
        <dbReference type="Proteomes" id="UP000502677"/>
    </source>
</evidence>
<dbReference type="AlphaFoldDB" id="A0A6G7XHU8"/>
<dbReference type="EMBL" id="CP049863">
    <property type="protein sequence ID" value="QIK64123.1"/>
    <property type="molecule type" value="Genomic_DNA"/>
</dbReference>
<proteinExistence type="predicted"/>
<feature type="region of interest" description="Disordered" evidence="1">
    <location>
        <begin position="81"/>
        <end position="115"/>
    </location>
</feature>
<organism evidence="2 3">
    <name type="scientific">Leucobacter viscericola</name>
    <dbReference type="NCBI Taxonomy" id="2714935"/>
    <lineage>
        <taxon>Bacteria</taxon>
        <taxon>Bacillati</taxon>
        <taxon>Actinomycetota</taxon>
        <taxon>Actinomycetes</taxon>
        <taxon>Micrococcales</taxon>
        <taxon>Microbacteriaceae</taxon>
        <taxon>Leucobacter</taxon>
    </lineage>
</organism>
<evidence type="ECO:0000313" key="2">
    <source>
        <dbReference type="EMBL" id="QIK64123.1"/>
    </source>
</evidence>
<dbReference type="KEGG" id="lvi:G7068_13650"/>
<dbReference type="InterPro" id="IPR057383">
    <property type="entry name" value="Tad3"/>
</dbReference>
<name>A0A6G7XHU8_9MICO</name>
<keyword evidence="3" id="KW-1185">Reference proteome</keyword>
<gene>
    <name evidence="2" type="ORF">G7068_13650</name>
</gene>
<evidence type="ECO:0000256" key="1">
    <source>
        <dbReference type="SAM" id="MobiDB-lite"/>
    </source>
</evidence>
<reference evidence="2 3" key="1">
    <citation type="submission" date="2020-03" db="EMBL/GenBank/DDBJ databases">
        <title>Leucobacter sp. nov., isolated from beetles.</title>
        <authorList>
            <person name="Hyun D.-W."/>
            <person name="Bae J.-W."/>
        </authorList>
    </citation>
    <scope>NUCLEOTIDE SEQUENCE [LARGE SCALE GENOMIC DNA]</scope>
    <source>
        <strain evidence="2 3">HDW9C</strain>
    </source>
</reference>
<dbReference type="Pfam" id="PF25185">
    <property type="entry name" value="Tad3"/>
    <property type="match status" value="1"/>
</dbReference>
<dbReference type="RefSeq" id="WP_166292463.1">
    <property type="nucleotide sequence ID" value="NZ_CP049863.1"/>
</dbReference>